<feature type="region of interest" description="Disordered" evidence="1">
    <location>
        <begin position="197"/>
        <end position="263"/>
    </location>
</feature>
<feature type="region of interest" description="Disordered" evidence="1">
    <location>
        <begin position="104"/>
        <end position="145"/>
    </location>
</feature>
<keyword evidence="3" id="KW-1185">Reference proteome</keyword>
<reference evidence="2 3" key="2">
    <citation type="journal article" date="2019" name="G3 (Bethesda)">
        <title>Hybrid Assembly of the Genome of the Entomopathogenic Nematode Steinernema carpocapsae Identifies the X-Chromosome.</title>
        <authorList>
            <person name="Serra L."/>
            <person name="Macchietto M."/>
            <person name="Macias-Munoz A."/>
            <person name="McGill C.J."/>
            <person name="Rodriguez I.M."/>
            <person name="Rodriguez B."/>
            <person name="Murad R."/>
            <person name="Mortazavi A."/>
        </authorList>
    </citation>
    <scope>NUCLEOTIDE SEQUENCE [LARGE SCALE GENOMIC DNA]</scope>
    <source>
        <strain evidence="2 3">ALL</strain>
    </source>
</reference>
<accession>A0A4U8UJI6</accession>
<proteinExistence type="predicted"/>
<protein>
    <submittedName>
        <fullName evidence="2">Uncharacterized protein</fullName>
    </submittedName>
</protein>
<feature type="region of interest" description="Disordered" evidence="1">
    <location>
        <begin position="280"/>
        <end position="319"/>
    </location>
</feature>
<evidence type="ECO:0000256" key="1">
    <source>
        <dbReference type="SAM" id="MobiDB-lite"/>
    </source>
</evidence>
<dbReference type="AlphaFoldDB" id="A0A4U8UJI6"/>
<evidence type="ECO:0000313" key="3">
    <source>
        <dbReference type="Proteomes" id="UP000298663"/>
    </source>
</evidence>
<organism evidence="2 3">
    <name type="scientific">Steinernema carpocapsae</name>
    <name type="common">Entomopathogenic nematode</name>
    <dbReference type="NCBI Taxonomy" id="34508"/>
    <lineage>
        <taxon>Eukaryota</taxon>
        <taxon>Metazoa</taxon>
        <taxon>Ecdysozoa</taxon>
        <taxon>Nematoda</taxon>
        <taxon>Chromadorea</taxon>
        <taxon>Rhabditida</taxon>
        <taxon>Tylenchina</taxon>
        <taxon>Panagrolaimomorpha</taxon>
        <taxon>Strongyloidoidea</taxon>
        <taxon>Steinernematidae</taxon>
        <taxon>Steinernema</taxon>
    </lineage>
</organism>
<comment type="caution">
    <text evidence="2">The sequence shown here is derived from an EMBL/GenBank/DDBJ whole genome shotgun (WGS) entry which is preliminary data.</text>
</comment>
<dbReference type="EMBL" id="AZBU02000001">
    <property type="protein sequence ID" value="TMS32896.1"/>
    <property type="molecule type" value="Genomic_DNA"/>
</dbReference>
<reference evidence="2 3" key="1">
    <citation type="journal article" date="2015" name="Genome Biol.">
        <title>Comparative genomics of Steinernema reveals deeply conserved gene regulatory networks.</title>
        <authorList>
            <person name="Dillman A.R."/>
            <person name="Macchietto M."/>
            <person name="Porter C.F."/>
            <person name="Rogers A."/>
            <person name="Williams B."/>
            <person name="Antoshechkin I."/>
            <person name="Lee M.M."/>
            <person name="Goodwin Z."/>
            <person name="Lu X."/>
            <person name="Lewis E.E."/>
            <person name="Goodrich-Blair H."/>
            <person name="Stock S.P."/>
            <person name="Adams B.J."/>
            <person name="Sternberg P.W."/>
            <person name="Mortazavi A."/>
        </authorList>
    </citation>
    <scope>NUCLEOTIDE SEQUENCE [LARGE SCALE GENOMIC DNA]</scope>
    <source>
        <strain evidence="2 3">ALL</strain>
    </source>
</reference>
<sequence>MCNMVLEGGARRWTLGMFQKHEGWYKIMATLREIYKSAEPMSEEMVFRAWKGIVVHYNGGKHTYAGRIPELTAVFDQNSRQVPVHLSPSRQPLWRTVIRRTNRKASKVAARSNRNDEDKTLAIRTSPQPGPSDHQSFTRRRLSQSLETSQIGLPETSQQLLQKASTFVQVGSQPQSGQQLSAVQEPIINNDLKLDSGRQLRLGNPQPELQQQAEDSSASGQLGSQSEAIPSFQLSNLRRPNSNPAPSKETQNRQRKSRKRLVDQSKEDEWVVCITLDEDEEVHSDSQARPNKGSQHRRLPQLTPSEPTPVPSLQHGHLPFFHPSLAPSLAAPVSQSRMGLPRITSPSQSVNPALQSSNPHGIIVPSHVCHPTDCFCKRFQEPDLRFEDAHSSGSRERLQILIEMVEEARRNMIEE</sequence>
<dbReference type="Proteomes" id="UP000298663">
    <property type="component" value="Unassembled WGS sequence"/>
</dbReference>
<gene>
    <name evidence="2" type="ORF">L596_000690</name>
</gene>
<feature type="compositionally biased region" description="Polar residues" evidence="1">
    <location>
        <begin position="207"/>
        <end position="249"/>
    </location>
</feature>
<name>A0A4U8UJI6_STECR</name>
<evidence type="ECO:0000313" key="2">
    <source>
        <dbReference type="EMBL" id="TMS32896.1"/>
    </source>
</evidence>